<dbReference type="Proteomes" id="UP000192927">
    <property type="component" value="Unassembled WGS sequence"/>
</dbReference>
<dbReference type="Gene3D" id="3.10.10.10">
    <property type="entry name" value="HIV Type 1 Reverse Transcriptase, subunit A, domain 1"/>
    <property type="match status" value="1"/>
</dbReference>
<evidence type="ECO:0000259" key="2">
    <source>
        <dbReference type="PROSITE" id="PS50878"/>
    </source>
</evidence>
<dbReference type="SUPFAM" id="SSF56672">
    <property type="entry name" value="DNA/RNA polymerases"/>
    <property type="match status" value="1"/>
</dbReference>
<keyword evidence="1" id="KW-0511">Multifunctional enzyme</keyword>
<sequence length="421" mass="48796">MKYQTYEGLVTWDIATIGHITILGMPWLKQANPTINWEEGTVQMDAKPMGQRHKVSALAELTIPTEYAEFEAMFTELAIEDALPKHQPWDHKIPLMPGKNPEKQPIYAITPANLEPDGSKRLCVDYRKLNAITIKNSYALPLISELQDRLQGAKWFTKFDISAAYHQIRIKAGEEWKTAFCTRLGHYKYQVMPFRLTNAPATFQSYINNVLQEYLDVFVTVYIDDILIYSETEEEHRVHVRKVLTALNEEGIRLKREKSEFHRQEISFLGYIVRPGELRMDPSKVTAITEWPEPKMVKDVQSFLGFANFYRRFIEKYSQKATPLTNLTKKEQPFQWNKEHQQAFEAIKEAFMNGKVLHIFDPELATEVETDASDGAIRACLGQRKDKKLVPVAFYSRKLTPPEQNYKIYDKELLAIVDALK</sequence>
<protein>
    <submittedName>
        <fullName evidence="3">Pol protein</fullName>
    </submittedName>
</protein>
<dbReference type="InterPro" id="IPR041577">
    <property type="entry name" value="RT_RNaseH_2"/>
</dbReference>
<dbReference type="InterPro" id="IPR043502">
    <property type="entry name" value="DNA/RNA_pol_sf"/>
</dbReference>
<dbReference type="PROSITE" id="PS50878">
    <property type="entry name" value="RT_POL"/>
    <property type="match status" value="1"/>
</dbReference>
<dbReference type="InterPro" id="IPR000477">
    <property type="entry name" value="RT_dom"/>
</dbReference>
<keyword evidence="4" id="KW-1185">Reference proteome</keyword>
<dbReference type="Gene3D" id="3.30.70.270">
    <property type="match status" value="2"/>
</dbReference>
<organism evidence="3 4">
    <name type="scientific">Lasallia pustulata</name>
    <dbReference type="NCBI Taxonomy" id="136370"/>
    <lineage>
        <taxon>Eukaryota</taxon>
        <taxon>Fungi</taxon>
        <taxon>Dikarya</taxon>
        <taxon>Ascomycota</taxon>
        <taxon>Pezizomycotina</taxon>
        <taxon>Lecanoromycetes</taxon>
        <taxon>OSLEUM clade</taxon>
        <taxon>Umbilicariomycetidae</taxon>
        <taxon>Umbilicariales</taxon>
        <taxon>Umbilicariaceae</taxon>
        <taxon>Lasallia</taxon>
    </lineage>
</organism>
<dbReference type="Pfam" id="PF00078">
    <property type="entry name" value="RVT_1"/>
    <property type="match status" value="1"/>
</dbReference>
<reference evidence="4" key="1">
    <citation type="submission" date="2017-03" db="EMBL/GenBank/DDBJ databases">
        <authorList>
            <person name="Sharma R."/>
            <person name="Thines M."/>
        </authorList>
    </citation>
    <scope>NUCLEOTIDE SEQUENCE [LARGE SCALE GENOMIC DNA]</scope>
</reference>
<accession>A0A1W5CXE1</accession>
<dbReference type="AlphaFoldDB" id="A0A1W5CXE1"/>
<dbReference type="PANTHER" id="PTHR37984:SF5">
    <property type="entry name" value="PROTEIN NYNRIN-LIKE"/>
    <property type="match status" value="1"/>
</dbReference>
<dbReference type="InterPro" id="IPR043128">
    <property type="entry name" value="Rev_trsase/Diguanyl_cyclase"/>
</dbReference>
<dbReference type="GO" id="GO:0003824">
    <property type="term" value="F:catalytic activity"/>
    <property type="evidence" value="ECO:0007669"/>
    <property type="project" value="UniProtKB-KW"/>
</dbReference>
<name>A0A1W5CXE1_9LECA</name>
<dbReference type="FunFam" id="3.30.70.270:FF:000063">
    <property type="entry name" value="Zinc knuckle domaincontaining protein"/>
    <property type="match status" value="1"/>
</dbReference>
<dbReference type="InterPro" id="IPR050951">
    <property type="entry name" value="Retrovirus_Pol_polyprotein"/>
</dbReference>
<proteinExistence type="predicted"/>
<dbReference type="CDD" id="cd01647">
    <property type="entry name" value="RT_LTR"/>
    <property type="match status" value="1"/>
</dbReference>
<dbReference type="PANTHER" id="PTHR37984">
    <property type="entry name" value="PROTEIN CBG26694"/>
    <property type="match status" value="1"/>
</dbReference>
<dbReference type="Pfam" id="PF17919">
    <property type="entry name" value="RT_RNaseH_2"/>
    <property type="match status" value="1"/>
</dbReference>
<evidence type="ECO:0000313" key="3">
    <source>
        <dbReference type="EMBL" id="SLM35450.1"/>
    </source>
</evidence>
<evidence type="ECO:0000313" key="4">
    <source>
        <dbReference type="Proteomes" id="UP000192927"/>
    </source>
</evidence>
<feature type="domain" description="Reverse transcriptase" evidence="2">
    <location>
        <begin position="90"/>
        <end position="273"/>
    </location>
</feature>
<dbReference type="EMBL" id="FWEW01000726">
    <property type="protein sequence ID" value="SLM35450.1"/>
    <property type="molecule type" value="Genomic_DNA"/>
</dbReference>
<evidence type="ECO:0000256" key="1">
    <source>
        <dbReference type="ARBA" id="ARBA00023268"/>
    </source>
</evidence>